<name>Q8A8N9_BACTN</name>
<gene>
    <name evidence="2" type="ordered locus">BT_1128</name>
</gene>
<dbReference type="STRING" id="226186.BT_1128"/>
<protein>
    <submittedName>
        <fullName evidence="2">Uncharacterized protein</fullName>
    </submittedName>
</protein>
<organism evidence="2 3">
    <name type="scientific">Bacteroides thetaiotaomicron (strain ATCC 29148 / DSM 2079 / JCM 5827 / CCUG 10774 / NCTC 10582 / VPI-5482 / E50)</name>
    <dbReference type="NCBI Taxonomy" id="226186"/>
    <lineage>
        <taxon>Bacteria</taxon>
        <taxon>Pseudomonadati</taxon>
        <taxon>Bacteroidota</taxon>
        <taxon>Bacteroidia</taxon>
        <taxon>Bacteroidales</taxon>
        <taxon>Bacteroidaceae</taxon>
        <taxon>Bacteroides</taxon>
    </lineage>
</organism>
<dbReference type="EMBL" id="AE015928">
    <property type="protein sequence ID" value="AAO76235.1"/>
    <property type="molecule type" value="Genomic_DNA"/>
</dbReference>
<accession>Q8A8N9</accession>
<reference evidence="2 3" key="2">
    <citation type="journal article" date="2009" name="Proc. Natl. Acad. Sci. U.S.A.">
        <title>Characterizing a model human gut microbiota composed of members of its two dominant bacterial phyla.</title>
        <authorList>
            <person name="Mahowald M.A."/>
            <person name="Rey F.E."/>
            <person name="Seedorf H."/>
            <person name="Turnbaugh P.J."/>
            <person name="Fulton R.S."/>
            <person name="Wollam A."/>
            <person name="Shah N."/>
            <person name="Wang C."/>
            <person name="Magrini V."/>
            <person name="Wilson R.K."/>
            <person name="Cantarel B.L."/>
            <person name="Coutinho P.M."/>
            <person name="Henrissat B."/>
            <person name="Crock L.W."/>
            <person name="Russell A."/>
            <person name="Verberkmoes N.C."/>
            <person name="Hettich R.L."/>
            <person name="Gordon J.I."/>
        </authorList>
    </citation>
    <scope>NUCLEOTIDE SEQUENCE [LARGE SCALE GENOMIC DNA]</scope>
    <source>
        <strain evidence="3">ATCC 29148 / DSM 2079 / JCM 5827 / CCUG 10774 / NCTC 10582 / VPI-5482 / E50</strain>
    </source>
</reference>
<keyword evidence="3" id="KW-1185">Reference proteome</keyword>
<dbReference type="InParanoid" id="Q8A8N9"/>
<dbReference type="EnsemblBacteria" id="AAO76235">
    <property type="protein sequence ID" value="AAO76235"/>
    <property type="gene ID" value="BT_1128"/>
</dbReference>
<keyword evidence="1" id="KW-0472">Membrane</keyword>
<feature type="transmembrane region" description="Helical" evidence="1">
    <location>
        <begin position="48"/>
        <end position="68"/>
    </location>
</feature>
<sequence length="144" mass="15002">MPRPPSLRTTASSSSLTSSLTNTVLRFLIFGTVRYVSRYSSSEALRCLPLVLLLTGSSGSGGVSFLLASPDTSSATSPDGIIDSVTEASVPADSPGPGSIMSLSHHSSWPAPGLRPFFLSAVSDTAIFFPFVFSVGSLFIVHGF</sequence>
<dbReference type="Proteomes" id="UP000001414">
    <property type="component" value="Chromosome"/>
</dbReference>
<keyword evidence="1" id="KW-0812">Transmembrane</keyword>
<dbReference type="PaxDb" id="226186-BT_1128"/>
<reference evidence="2 3" key="1">
    <citation type="journal article" date="2003" name="Science">
        <title>A genomic view of the human-Bacteroides thetaiotaomicron symbiosis.</title>
        <authorList>
            <person name="Xu J."/>
            <person name="Bjursell M.K."/>
            <person name="Himrod J."/>
            <person name="Deng S."/>
            <person name="Carmichael L.K."/>
            <person name="Chiang H.C."/>
            <person name="Hooper L.V."/>
            <person name="Gordon J.I."/>
        </authorList>
    </citation>
    <scope>NUCLEOTIDE SEQUENCE [LARGE SCALE GENOMIC DNA]</scope>
    <source>
        <strain evidence="3">ATCC 29148 / DSM 2079 / JCM 5827 / CCUG 10774 / NCTC 10582 / VPI-5482 / E50</strain>
    </source>
</reference>
<keyword evidence="1" id="KW-1133">Transmembrane helix</keyword>
<evidence type="ECO:0000313" key="3">
    <source>
        <dbReference type="Proteomes" id="UP000001414"/>
    </source>
</evidence>
<proteinExistence type="predicted"/>
<evidence type="ECO:0000313" key="2">
    <source>
        <dbReference type="EMBL" id="AAO76235.1"/>
    </source>
</evidence>
<evidence type="ECO:0000256" key="1">
    <source>
        <dbReference type="SAM" id="Phobius"/>
    </source>
</evidence>
<dbReference type="AlphaFoldDB" id="Q8A8N9"/>
<dbReference type="HOGENOM" id="CLU_1792657_0_0_10"/>
<dbReference type="KEGG" id="bth:BT_1128"/>
<feature type="transmembrane region" description="Helical" evidence="1">
    <location>
        <begin position="117"/>
        <end position="141"/>
    </location>
</feature>